<dbReference type="PANTHER" id="PTHR32060">
    <property type="entry name" value="TAIL-SPECIFIC PROTEASE"/>
    <property type="match status" value="1"/>
</dbReference>
<evidence type="ECO:0000256" key="2">
    <source>
        <dbReference type="ARBA" id="ARBA00022670"/>
    </source>
</evidence>
<keyword evidence="6" id="KW-0812">Transmembrane</keyword>
<dbReference type="Gene3D" id="2.30.42.10">
    <property type="match status" value="1"/>
</dbReference>
<dbReference type="AlphaFoldDB" id="F5L7A1"/>
<name>F5L7A1_CALTT</name>
<dbReference type="InterPro" id="IPR036365">
    <property type="entry name" value="PGBD-like_sf"/>
</dbReference>
<dbReference type="Gene3D" id="3.30.750.44">
    <property type="match status" value="1"/>
</dbReference>
<comment type="caution">
    <text evidence="8">The sequence shown here is derived from an EMBL/GenBank/DDBJ whole genome shotgun (WGS) entry which is preliminary data.</text>
</comment>
<dbReference type="SUPFAM" id="SSF52096">
    <property type="entry name" value="ClpP/crotonase"/>
    <property type="match status" value="1"/>
</dbReference>
<gene>
    <name evidence="8" type="ORF">CathTA2_1701</name>
</gene>
<dbReference type="Pfam" id="PF22694">
    <property type="entry name" value="CtpB_N-like"/>
    <property type="match status" value="1"/>
</dbReference>
<organism evidence="8 9">
    <name type="scientific">Caldalkalibacillus thermarum (strain TA2.A1)</name>
    <dbReference type="NCBI Taxonomy" id="986075"/>
    <lineage>
        <taxon>Bacteria</taxon>
        <taxon>Bacillati</taxon>
        <taxon>Bacillota</taxon>
        <taxon>Bacilli</taxon>
        <taxon>Bacillales</taxon>
        <taxon>Bacillaceae</taxon>
        <taxon>Caldalkalibacillus</taxon>
    </lineage>
</organism>
<evidence type="ECO:0000256" key="6">
    <source>
        <dbReference type="SAM" id="Phobius"/>
    </source>
</evidence>
<dbReference type="GO" id="GO:0004175">
    <property type="term" value="F:endopeptidase activity"/>
    <property type="evidence" value="ECO:0007669"/>
    <property type="project" value="TreeGrafter"/>
</dbReference>
<evidence type="ECO:0000256" key="5">
    <source>
        <dbReference type="RuleBase" id="RU004404"/>
    </source>
</evidence>
<comment type="similarity">
    <text evidence="1 5">Belongs to the peptidase S41A family.</text>
</comment>
<proteinExistence type="inferred from homology"/>
<protein>
    <submittedName>
        <fullName evidence="8">Carboxyl-terminal protease</fullName>
    </submittedName>
</protein>
<keyword evidence="3 5" id="KW-0378">Hydrolase</keyword>
<dbReference type="SUPFAM" id="SSF47090">
    <property type="entry name" value="PGBD-like"/>
    <property type="match status" value="1"/>
</dbReference>
<dbReference type="InterPro" id="IPR001478">
    <property type="entry name" value="PDZ"/>
</dbReference>
<dbReference type="SUPFAM" id="SSF50156">
    <property type="entry name" value="PDZ domain-like"/>
    <property type="match status" value="1"/>
</dbReference>
<evidence type="ECO:0000313" key="8">
    <source>
        <dbReference type="EMBL" id="EGL82762.1"/>
    </source>
</evidence>
<reference evidence="8 9" key="1">
    <citation type="journal article" date="2011" name="J. Bacteriol.">
        <title>Draft genome sequence of the thermoalkaliphilic Caldalkalibacillus thermarum strain TA2.A1.</title>
        <authorList>
            <person name="Kalamorz F."/>
            <person name="Keis S."/>
            <person name="McMillan D.G."/>
            <person name="Olsson K."/>
            <person name="Stanton J.A."/>
            <person name="Stockwell P."/>
            <person name="Black M.A."/>
            <person name="Klingeman D.M."/>
            <person name="Land M.L."/>
            <person name="Han C.S."/>
            <person name="Martin S.L."/>
            <person name="Becher S.A."/>
            <person name="Peddie C.J."/>
            <person name="Morgan H.W."/>
            <person name="Matthies D."/>
            <person name="Preiss L."/>
            <person name="Meier T."/>
            <person name="Brown S.D."/>
            <person name="Cook G.M."/>
        </authorList>
    </citation>
    <scope>NUCLEOTIDE SEQUENCE [LARGE SCALE GENOMIC DNA]</scope>
    <source>
        <strain evidence="8 9">TA2.A1</strain>
    </source>
</reference>
<keyword evidence="6" id="KW-1133">Transmembrane helix</keyword>
<evidence type="ECO:0000313" key="9">
    <source>
        <dbReference type="Proteomes" id="UP000010716"/>
    </source>
</evidence>
<dbReference type="Pfam" id="PF01471">
    <property type="entry name" value="PG_binding_1"/>
    <property type="match status" value="1"/>
</dbReference>
<dbReference type="EMBL" id="AFCE01000139">
    <property type="protein sequence ID" value="EGL82762.1"/>
    <property type="molecule type" value="Genomic_DNA"/>
</dbReference>
<dbReference type="NCBIfam" id="TIGR00225">
    <property type="entry name" value="prc"/>
    <property type="match status" value="1"/>
</dbReference>
<dbReference type="Proteomes" id="UP000010716">
    <property type="component" value="Unassembled WGS sequence"/>
</dbReference>
<dbReference type="GO" id="GO:0008236">
    <property type="term" value="F:serine-type peptidase activity"/>
    <property type="evidence" value="ECO:0007669"/>
    <property type="project" value="UniProtKB-KW"/>
</dbReference>
<dbReference type="InterPro" id="IPR036366">
    <property type="entry name" value="PGBDSf"/>
</dbReference>
<evidence type="ECO:0000259" key="7">
    <source>
        <dbReference type="PROSITE" id="PS50106"/>
    </source>
</evidence>
<dbReference type="InterPro" id="IPR002477">
    <property type="entry name" value="Peptidoglycan-bd-like"/>
</dbReference>
<sequence length="498" mass="55154">MDGVSCGEASYSIWPEVVGTMQFRGRTVLVMVIIAMVASSMVTMLVAGGNTGRGAPAEQVNHFPDNLDKIEEAFNLIKDHYVLEVDEDELIEGAIEGMLSKLGDPYSVYMDEEAARQLHDNLSSSFEGIGAEVTIKDGRVTIIAPIKDSPAEKAGLRPLDQIISVNGENIEGMDLYQAVLKIRGPKGTEAALEIVRPGVAEPFVVTVIRDEIPIETVYTQKITAQGKTFGKIQITSFSKNTAERFKEELNRLEQENIDGLIIDVRGNPGGYLDAVRQIGQLIVPYESIITEIMDRSGEKIVYRSTLDEPKPYPITILVDKGSASASEILAAALKEAGNYKVVGEPTFGKGTVQNTIELEDESQIKLTIAKWLTPDENWINEEGVQPDVEVSQPDYFRAVYVSADPELKRDMNNEQVRNLQIILEGLGYHPGRKDGYFNLETEQAVRSFQADYDLPVTGIVDEKTAQVINEQLLDMIQDPRYDRQLQKAVEVLLEELEG</sequence>
<dbReference type="GO" id="GO:0030288">
    <property type="term" value="C:outer membrane-bounded periplasmic space"/>
    <property type="evidence" value="ECO:0007669"/>
    <property type="project" value="TreeGrafter"/>
</dbReference>
<feature type="transmembrane region" description="Helical" evidence="6">
    <location>
        <begin position="28"/>
        <end position="49"/>
    </location>
</feature>
<dbReference type="eggNOG" id="COG0793">
    <property type="taxonomic scope" value="Bacteria"/>
</dbReference>
<dbReference type="CDD" id="cd07560">
    <property type="entry name" value="Peptidase_S41_CPP"/>
    <property type="match status" value="1"/>
</dbReference>
<dbReference type="InterPro" id="IPR004447">
    <property type="entry name" value="Peptidase_S41A"/>
</dbReference>
<evidence type="ECO:0000256" key="1">
    <source>
        <dbReference type="ARBA" id="ARBA00009179"/>
    </source>
</evidence>
<dbReference type="PROSITE" id="PS50106">
    <property type="entry name" value="PDZ"/>
    <property type="match status" value="1"/>
</dbReference>
<dbReference type="SMART" id="SM00228">
    <property type="entry name" value="PDZ"/>
    <property type="match status" value="1"/>
</dbReference>
<keyword evidence="4 5" id="KW-0720">Serine protease</keyword>
<dbReference type="InterPro" id="IPR029045">
    <property type="entry name" value="ClpP/crotonase-like_dom_sf"/>
</dbReference>
<dbReference type="CDD" id="cd06782">
    <property type="entry name" value="cpPDZ_CPP-like"/>
    <property type="match status" value="1"/>
</dbReference>
<dbReference type="FunFam" id="2.30.42.10:FF:000063">
    <property type="entry name" value="Peptidase, S41 family"/>
    <property type="match status" value="1"/>
</dbReference>
<keyword evidence="2 5" id="KW-0645">Protease</keyword>
<dbReference type="Gene3D" id="1.10.101.10">
    <property type="entry name" value="PGBD-like superfamily/PGBD"/>
    <property type="match status" value="1"/>
</dbReference>
<accession>F5L7A1</accession>
<dbReference type="PANTHER" id="PTHR32060:SF29">
    <property type="entry name" value="CARBOXY-TERMINAL PROCESSING PROTEASE CTPB"/>
    <property type="match status" value="1"/>
</dbReference>
<dbReference type="Pfam" id="PF00595">
    <property type="entry name" value="PDZ"/>
    <property type="match status" value="1"/>
</dbReference>
<feature type="domain" description="PDZ" evidence="7">
    <location>
        <begin position="115"/>
        <end position="183"/>
    </location>
</feature>
<dbReference type="SMART" id="SM00245">
    <property type="entry name" value="TSPc"/>
    <property type="match status" value="1"/>
</dbReference>
<dbReference type="GO" id="GO:0007165">
    <property type="term" value="P:signal transduction"/>
    <property type="evidence" value="ECO:0007669"/>
    <property type="project" value="TreeGrafter"/>
</dbReference>
<dbReference type="Pfam" id="PF03572">
    <property type="entry name" value="Peptidase_S41"/>
    <property type="match status" value="1"/>
</dbReference>
<dbReference type="InterPro" id="IPR036034">
    <property type="entry name" value="PDZ_sf"/>
</dbReference>
<dbReference type="InterPro" id="IPR055210">
    <property type="entry name" value="CtpA/B_N"/>
</dbReference>
<evidence type="ECO:0000256" key="3">
    <source>
        <dbReference type="ARBA" id="ARBA00022801"/>
    </source>
</evidence>
<dbReference type="MEROPS" id="S41.007"/>
<keyword evidence="6" id="KW-0472">Membrane</keyword>
<dbReference type="InterPro" id="IPR005151">
    <property type="entry name" value="Tail-specific_protease"/>
</dbReference>
<dbReference type="GO" id="GO:0006508">
    <property type="term" value="P:proteolysis"/>
    <property type="evidence" value="ECO:0007669"/>
    <property type="project" value="UniProtKB-KW"/>
</dbReference>
<evidence type="ECO:0000256" key="4">
    <source>
        <dbReference type="ARBA" id="ARBA00022825"/>
    </source>
</evidence>
<dbReference type="Gene3D" id="3.90.226.10">
    <property type="entry name" value="2-enoyl-CoA Hydratase, Chain A, domain 1"/>
    <property type="match status" value="1"/>
</dbReference>